<feature type="transmembrane region" description="Helical" evidence="1">
    <location>
        <begin position="312"/>
        <end position="334"/>
    </location>
</feature>
<evidence type="ECO:0000313" key="3">
    <source>
        <dbReference type="Proteomes" id="UP000664480"/>
    </source>
</evidence>
<keyword evidence="1" id="KW-0812">Transmembrane</keyword>
<feature type="transmembrane region" description="Helical" evidence="1">
    <location>
        <begin position="116"/>
        <end position="137"/>
    </location>
</feature>
<dbReference type="Pfam" id="PF26314">
    <property type="entry name" value="MptA_B_family"/>
    <property type="match status" value="1"/>
</dbReference>
<feature type="transmembrane region" description="Helical" evidence="1">
    <location>
        <begin position="372"/>
        <end position="389"/>
    </location>
</feature>
<dbReference type="Proteomes" id="UP000664480">
    <property type="component" value="Unassembled WGS sequence"/>
</dbReference>
<feature type="transmembrane region" description="Helical" evidence="1">
    <location>
        <begin position="280"/>
        <end position="300"/>
    </location>
</feature>
<feature type="transmembrane region" description="Helical" evidence="1">
    <location>
        <begin position="15"/>
        <end position="36"/>
    </location>
</feature>
<evidence type="ECO:0000256" key="1">
    <source>
        <dbReference type="SAM" id="Phobius"/>
    </source>
</evidence>
<name>A0ABS3CEU0_9BACT</name>
<gene>
    <name evidence="2" type="ORF">J0A69_09345</name>
</gene>
<comment type="caution">
    <text evidence="2">The sequence shown here is derived from an EMBL/GenBank/DDBJ whole genome shotgun (WGS) entry which is preliminary data.</text>
</comment>
<keyword evidence="3" id="KW-1185">Reference proteome</keyword>
<proteinExistence type="predicted"/>
<keyword evidence="1" id="KW-0472">Membrane</keyword>
<sequence>MYIFYRLVSNSKSKFWWWFLGGLALRFVLIFSFPTWSDDYARFLWDGELVSMSQNPYKETPENWVAENSESKTAYLDHLFRVMNSPAYYSVYPPSNQLIFWLGSIGANQDIKQGIITLRILLILGEIGVFWLLFSLLRDSHLGNKSVILYWFNPLVILEITGNLHFEGLVLAALLLSLWALKQSKLAASGAFWSLAIGIKILPLMLGPSLLGSSVFRKSKVFWVTSGLVLIALFSPLIWDGSWANLLESIRLYQGKFEFNASIYYLLREVGFWIKGYNTIAVLTKGLSMLTFASLVYLAWKKQPKTYSQLAGVWTLSYLIYLILQPVVHPWYIIPAFGLSLLTKMKSLGFWTFSVIFSYQAYGNPNNYENPWFLFLEYGIVALALIWDYKEGNFNFRTDTLAIHEK</sequence>
<feature type="transmembrane region" description="Helical" evidence="1">
    <location>
        <begin position="149"/>
        <end position="179"/>
    </location>
</feature>
<dbReference type="EMBL" id="JAFKCU010000002">
    <property type="protein sequence ID" value="MBN7815633.1"/>
    <property type="molecule type" value="Genomic_DNA"/>
</dbReference>
<dbReference type="RefSeq" id="WP_206586292.1">
    <property type="nucleotide sequence ID" value="NZ_JAFKCU010000002.1"/>
</dbReference>
<protein>
    <submittedName>
        <fullName evidence="2">DUF2029 domain-containing protein</fullName>
    </submittedName>
</protein>
<organism evidence="2 3">
    <name type="scientific">Algoriphagus pacificus</name>
    <dbReference type="NCBI Taxonomy" id="2811234"/>
    <lineage>
        <taxon>Bacteria</taxon>
        <taxon>Pseudomonadati</taxon>
        <taxon>Bacteroidota</taxon>
        <taxon>Cytophagia</taxon>
        <taxon>Cytophagales</taxon>
        <taxon>Cyclobacteriaceae</taxon>
        <taxon>Algoriphagus</taxon>
    </lineage>
</organism>
<feature type="transmembrane region" description="Helical" evidence="1">
    <location>
        <begin position="221"/>
        <end position="239"/>
    </location>
</feature>
<feature type="transmembrane region" description="Helical" evidence="1">
    <location>
        <begin position="191"/>
        <end position="212"/>
    </location>
</feature>
<accession>A0ABS3CEU0</accession>
<keyword evidence="1" id="KW-1133">Transmembrane helix</keyword>
<evidence type="ECO:0000313" key="2">
    <source>
        <dbReference type="EMBL" id="MBN7815633.1"/>
    </source>
</evidence>
<reference evidence="2 3" key="1">
    <citation type="submission" date="2021-03" db="EMBL/GenBank/DDBJ databases">
        <title>novel species isolated from a fishpond in China.</title>
        <authorList>
            <person name="Lu H."/>
            <person name="Cai Z."/>
        </authorList>
    </citation>
    <scope>NUCLEOTIDE SEQUENCE [LARGE SCALE GENOMIC DNA]</scope>
    <source>
        <strain evidence="2 3">YJ13C</strain>
    </source>
</reference>